<dbReference type="AlphaFoldDB" id="A0A7Y7IIF7"/>
<dbReference type="Proteomes" id="UP000543556">
    <property type="component" value="Unassembled WGS sequence"/>
</dbReference>
<keyword evidence="2" id="KW-1185">Reference proteome</keyword>
<proteinExistence type="predicted"/>
<sequence length="109" mass="12040">MVDVVFDSQAGSFRIRTATGSLYLLELDARRLTRFAAAVEPSVDHLDVGTSVLRRDGETLHLHKLIRLSMGLPAAFLLQVRIDDPAVPTLRCTSRVVEILPLAHPPRAE</sequence>
<protein>
    <submittedName>
        <fullName evidence="1">Uncharacterized protein</fullName>
    </submittedName>
</protein>
<evidence type="ECO:0000313" key="2">
    <source>
        <dbReference type="Proteomes" id="UP000543556"/>
    </source>
</evidence>
<reference evidence="1 2" key="1">
    <citation type="submission" date="2020-02" db="EMBL/GenBank/DDBJ databases">
        <title>Genome sequence of strain AETb3-4.</title>
        <authorList>
            <person name="Gao J."/>
            <person name="Zhang X."/>
        </authorList>
    </citation>
    <scope>NUCLEOTIDE SEQUENCE [LARGE SCALE GENOMIC DNA]</scope>
    <source>
        <strain evidence="1 2">AETb3-4</strain>
    </source>
</reference>
<name>A0A7Y7IIF7_9MICC</name>
<dbReference type="EMBL" id="JAAMFM010000024">
    <property type="protein sequence ID" value="NVM96094.1"/>
    <property type="molecule type" value="Genomic_DNA"/>
</dbReference>
<accession>A0A7Y7IIF7</accession>
<organism evidence="1 2">
    <name type="scientific">Arthrobacter wenxiniae</name>
    <dbReference type="NCBI Taxonomy" id="2713570"/>
    <lineage>
        <taxon>Bacteria</taxon>
        <taxon>Bacillati</taxon>
        <taxon>Actinomycetota</taxon>
        <taxon>Actinomycetes</taxon>
        <taxon>Micrococcales</taxon>
        <taxon>Micrococcaceae</taxon>
        <taxon>Arthrobacter</taxon>
    </lineage>
</organism>
<evidence type="ECO:0000313" key="1">
    <source>
        <dbReference type="EMBL" id="NVM96094.1"/>
    </source>
</evidence>
<comment type="caution">
    <text evidence="1">The sequence shown here is derived from an EMBL/GenBank/DDBJ whole genome shotgun (WGS) entry which is preliminary data.</text>
</comment>
<gene>
    <name evidence="1" type="ORF">G6034_14510</name>
</gene>